<reference evidence="2" key="1">
    <citation type="submission" date="2019-02" db="EMBL/GenBank/DDBJ databases">
        <title>Draft genome sequence of Sphaerospermopsis reniformis NIES-1949.</title>
        <authorList>
            <person name="Yamaguchi H."/>
            <person name="Suzuki S."/>
            <person name="Kawachi M."/>
        </authorList>
    </citation>
    <scope>NUCLEOTIDE SEQUENCE [LARGE SCALE GENOMIC DNA]</scope>
    <source>
        <strain evidence="2">NIES-1949</strain>
    </source>
</reference>
<protein>
    <submittedName>
        <fullName evidence="1">Uncharacterized protein</fullName>
    </submittedName>
</protein>
<organism evidence="1 2">
    <name type="scientific">Sphaerospermopsis reniformis</name>
    <dbReference type="NCBI Taxonomy" id="531300"/>
    <lineage>
        <taxon>Bacteria</taxon>
        <taxon>Bacillati</taxon>
        <taxon>Cyanobacteriota</taxon>
        <taxon>Cyanophyceae</taxon>
        <taxon>Nostocales</taxon>
        <taxon>Aphanizomenonaceae</taxon>
        <taxon>Sphaerospermopsis</taxon>
    </lineage>
</organism>
<dbReference type="Proteomes" id="UP000300142">
    <property type="component" value="Unassembled WGS sequence"/>
</dbReference>
<evidence type="ECO:0000313" key="1">
    <source>
        <dbReference type="EMBL" id="GCL39562.1"/>
    </source>
</evidence>
<sequence length="62" mass="7208">MELIIVGLTVTYVLGAVKFWSGFNKTHFTQTLLNRVGFSLLWPVLFIANSSYRRNFKRALRD</sequence>
<dbReference type="EMBL" id="BJCE01000275">
    <property type="protein sequence ID" value="GCL39562.1"/>
    <property type="molecule type" value="Genomic_DNA"/>
</dbReference>
<name>A0A480A4W5_9CYAN</name>
<comment type="caution">
    <text evidence="1">The sequence shown here is derived from an EMBL/GenBank/DDBJ whole genome shotgun (WGS) entry which is preliminary data.</text>
</comment>
<keyword evidence="2" id="KW-1185">Reference proteome</keyword>
<evidence type="ECO:0000313" key="2">
    <source>
        <dbReference type="Proteomes" id="UP000300142"/>
    </source>
</evidence>
<accession>A0A480A4W5</accession>
<proteinExistence type="predicted"/>
<gene>
    <name evidence="1" type="ORF">SR1949_46890</name>
</gene>
<dbReference type="AlphaFoldDB" id="A0A480A4W5"/>